<organism evidence="1 2">
    <name type="scientific">Arctium lappa</name>
    <name type="common">Greater burdock</name>
    <name type="synonym">Lappa major</name>
    <dbReference type="NCBI Taxonomy" id="4217"/>
    <lineage>
        <taxon>Eukaryota</taxon>
        <taxon>Viridiplantae</taxon>
        <taxon>Streptophyta</taxon>
        <taxon>Embryophyta</taxon>
        <taxon>Tracheophyta</taxon>
        <taxon>Spermatophyta</taxon>
        <taxon>Magnoliopsida</taxon>
        <taxon>eudicotyledons</taxon>
        <taxon>Gunneridae</taxon>
        <taxon>Pentapetalae</taxon>
        <taxon>asterids</taxon>
        <taxon>campanulids</taxon>
        <taxon>Asterales</taxon>
        <taxon>Asteraceae</taxon>
        <taxon>Carduoideae</taxon>
        <taxon>Cardueae</taxon>
        <taxon>Arctiinae</taxon>
        <taxon>Arctium</taxon>
    </lineage>
</organism>
<reference evidence="2" key="1">
    <citation type="journal article" date="2022" name="Mol. Ecol. Resour.">
        <title>The genomes of chicory, endive, great burdock and yacon provide insights into Asteraceae palaeo-polyploidization history and plant inulin production.</title>
        <authorList>
            <person name="Fan W."/>
            <person name="Wang S."/>
            <person name="Wang H."/>
            <person name="Wang A."/>
            <person name="Jiang F."/>
            <person name="Liu H."/>
            <person name="Zhao H."/>
            <person name="Xu D."/>
            <person name="Zhang Y."/>
        </authorList>
    </citation>
    <scope>NUCLEOTIDE SEQUENCE [LARGE SCALE GENOMIC DNA]</scope>
    <source>
        <strain evidence="2">cv. Niubang</strain>
    </source>
</reference>
<gene>
    <name evidence="1" type="ORF">L6452_39016</name>
</gene>
<keyword evidence="2" id="KW-1185">Reference proteome</keyword>
<name>A0ACB8XRD7_ARCLA</name>
<evidence type="ECO:0000313" key="2">
    <source>
        <dbReference type="Proteomes" id="UP001055879"/>
    </source>
</evidence>
<reference evidence="1 2" key="2">
    <citation type="journal article" date="2022" name="Mol. Ecol. Resour.">
        <title>The genomes of chicory, endive, great burdock and yacon provide insights into Asteraceae paleo-polyploidization history and plant inulin production.</title>
        <authorList>
            <person name="Fan W."/>
            <person name="Wang S."/>
            <person name="Wang H."/>
            <person name="Wang A."/>
            <person name="Jiang F."/>
            <person name="Liu H."/>
            <person name="Zhao H."/>
            <person name="Xu D."/>
            <person name="Zhang Y."/>
        </authorList>
    </citation>
    <scope>NUCLEOTIDE SEQUENCE [LARGE SCALE GENOMIC DNA]</scope>
    <source>
        <strain evidence="2">cv. Niubang</strain>
    </source>
</reference>
<protein>
    <submittedName>
        <fullName evidence="1">Uncharacterized protein</fullName>
    </submittedName>
</protein>
<proteinExistence type="predicted"/>
<sequence length="86" mass="9551">MAHHKMCEARSVTRTAWPTASSHGQGRVTHYDVLRMEASSLEAKDLGLKSRLKPSKAFWTSAILGNVIVIVLECCWAFGRIPGNIR</sequence>
<comment type="caution">
    <text evidence="1">The sequence shown here is derived from an EMBL/GenBank/DDBJ whole genome shotgun (WGS) entry which is preliminary data.</text>
</comment>
<accession>A0ACB8XRD7</accession>
<dbReference type="Proteomes" id="UP001055879">
    <property type="component" value="Linkage Group LG15"/>
</dbReference>
<dbReference type="EMBL" id="CM042061">
    <property type="protein sequence ID" value="KAI3672914.1"/>
    <property type="molecule type" value="Genomic_DNA"/>
</dbReference>
<evidence type="ECO:0000313" key="1">
    <source>
        <dbReference type="EMBL" id="KAI3672914.1"/>
    </source>
</evidence>